<gene>
    <name evidence="2" type="ORF">ACFSJ0_63240</name>
</gene>
<proteinExistence type="predicted"/>
<dbReference type="EMBL" id="JBHUCM010000084">
    <property type="protein sequence ID" value="MFD1547850.1"/>
    <property type="molecule type" value="Genomic_DNA"/>
</dbReference>
<organism evidence="2 3">
    <name type="scientific">Nonomuraea guangzhouensis</name>
    <dbReference type="NCBI Taxonomy" id="1291555"/>
    <lineage>
        <taxon>Bacteria</taxon>
        <taxon>Bacillati</taxon>
        <taxon>Actinomycetota</taxon>
        <taxon>Actinomycetes</taxon>
        <taxon>Streptosporangiales</taxon>
        <taxon>Streptosporangiaceae</taxon>
        <taxon>Nonomuraea</taxon>
    </lineage>
</organism>
<sequence>MTQYTEDDLRVMFAEHSAREDGRAPVVSEIKRRGARTRQRRWVTAGATLAGAAAAVVAFAGVMVPSLGAPTAGSTAHVLTGAGLPQTVTSPQGPLSLLFGRTYQAVGERVRVTFQPTSVYTGFAIKCADPNVWLLVRSVTTPWSVFGRCGVRGSGLDIQNDEKSVTPDWLRAPQTLEIWVFPADAPIMGSPSCTLADRREGRCDRPWDREAVPKMPERLAAELGPQRGSTWTVGIYDKAGS</sequence>
<evidence type="ECO:0000313" key="2">
    <source>
        <dbReference type="EMBL" id="MFD1547850.1"/>
    </source>
</evidence>
<keyword evidence="1" id="KW-0812">Transmembrane</keyword>
<name>A0ABW4GYB6_9ACTN</name>
<keyword evidence="1" id="KW-1133">Transmembrane helix</keyword>
<accession>A0ABW4GYB6</accession>
<feature type="transmembrane region" description="Helical" evidence="1">
    <location>
        <begin position="42"/>
        <end position="64"/>
    </location>
</feature>
<evidence type="ECO:0000256" key="1">
    <source>
        <dbReference type="SAM" id="Phobius"/>
    </source>
</evidence>
<dbReference type="Proteomes" id="UP001597097">
    <property type="component" value="Unassembled WGS sequence"/>
</dbReference>
<keyword evidence="3" id="KW-1185">Reference proteome</keyword>
<dbReference type="RefSeq" id="WP_219536316.1">
    <property type="nucleotide sequence ID" value="NZ_JAHKRM010000029.1"/>
</dbReference>
<keyword evidence="1" id="KW-0472">Membrane</keyword>
<protein>
    <submittedName>
        <fullName evidence="2">Uncharacterized protein</fullName>
    </submittedName>
</protein>
<comment type="caution">
    <text evidence="2">The sequence shown here is derived from an EMBL/GenBank/DDBJ whole genome shotgun (WGS) entry which is preliminary data.</text>
</comment>
<reference evidence="3" key="1">
    <citation type="journal article" date="2019" name="Int. J. Syst. Evol. Microbiol.">
        <title>The Global Catalogue of Microorganisms (GCM) 10K type strain sequencing project: providing services to taxonomists for standard genome sequencing and annotation.</title>
        <authorList>
            <consortium name="The Broad Institute Genomics Platform"/>
            <consortium name="The Broad Institute Genome Sequencing Center for Infectious Disease"/>
            <person name="Wu L."/>
            <person name="Ma J."/>
        </authorList>
    </citation>
    <scope>NUCLEOTIDE SEQUENCE [LARGE SCALE GENOMIC DNA]</scope>
    <source>
        <strain evidence="3">CGMCC 1.15399</strain>
    </source>
</reference>
<evidence type="ECO:0000313" key="3">
    <source>
        <dbReference type="Proteomes" id="UP001597097"/>
    </source>
</evidence>